<dbReference type="EMBL" id="VSSQ01023651">
    <property type="protein sequence ID" value="MPM70732.1"/>
    <property type="molecule type" value="Genomic_DNA"/>
</dbReference>
<dbReference type="AlphaFoldDB" id="A0A645BZF9"/>
<reference evidence="1" key="1">
    <citation type="submission" date="2019-08" db="EMBL/GenBank/DDBJ databases">
        <authorList>
            <person name="Kucharzyk K."/>
            <person name="Murdoch R.W."/>
            <person name="Higgins S."/>
            <person name="Loffler F."/>
        </authorList>
    </citation>
    <scope>NUCLEOTIDE SEQUENCE</scope>
</reference>
<name>A0A645BZF9_9ZZZZ</name>
<comment type="caution">
    <text evidence="1">The sequence shown here is derived from an EMBL/GenBank/DDBJ whole genome shotgun (WGS) entry which is preliminary data.</text>
</comment>
<accession>A0A645BZF9</accession>
<proteinExistence type="predicted"/>
<gene>
    <name evidence="1" type="ORF">SDC9_117692</name>
</gene>
<protein>
    <submittedName>
        <fullName evidence="1">Uncharacterized protein</fullName>
    </submittedName>
</protein>
<evidence type="ECO:0000313" key="1">
    <source>
        <dbReference type="EMBL" id="MPM70732.1"/>
    </source>
</evidence>
<sequence>MAGHTLHEYCKILLAVWAGSPYVMPFAVFEHIEIHPFDAGKRHMIHTHIVHHGPFDTHIGAVGVEPDCQPCTVGPQVQQLGPQLSLELLRNPAVFDSGLVEPFTDKHQLVDIGELHLFLFLCICSTLKHQAGQNQHQYPSNPIDSFHTILNIKFYPFYLDSFAFHSPEPCHLPFGKLVDGNCQ</sequence>
<organism evidence="1">
    <name type="scientific">bioreactor metagenome</name>
    <dbReference type="NCBI Taxonomy" id="1076179"/>
    <lineage>
        <taxon>unclassified sequences</taxon>
        <taxon>metagenomes</taxon>
        <taxon>ecological metagenomes</taxon>
    </lineage>
</organism>